<dbReference type="AlphaFoldDB" id="A0A847EUJ8"/>
<dbReference type="Proteomes" id="UP000554004">
    <property type="component" value="Unassembled WGS sequence"/>
</dbReference>
<accession>A0A847EUJ8</accession>
<evidence type="ECO:0000313" key="3">
    <source>
        <dbReference type="Proteomes" id="UP000554004"/>
    </source>
</evidence>
<sequence>MDNLYFSSMTQKVATKKPFYKSNIFRISLLGIFTLIYFFFISPIFEKYITNSLLESIRGNKHVTLNYLTPLYAQEVYTHDYSIDTLINSDITKRIKDKGDIQTEDTRVIAMQKFLYDYNSPIYPYAKTFITEADKYGLDWRLVASISGVESAFGNLIPRGTHNGWGWRGINKNPQGWSQFEDWNAGIAEVTRGLAQGYGIDLTPFQIEPYYCPPCGANPAHAWANGVSRFMRELKYYADNLN</sequence>
<protein>
    <recommendedName>
        <fullName evidence="4">Mannosyl-glycoprotein endo-beta-N-acetylglucosamidase-like domain-containing protein</fullName>
    </recommendedName>
</protein>
<keyword evidence="1" id="KW-0472">Membrane</keyword>
<dbReference type="Gene3D" id="1.10.530.10">
    <property type="match status" value="1"/>
</dbReference>
<dbReference type="EMBL" id="JAAZAL010000071">
    <property type="protein sequence ID" value="NLE31004.1"/>
    <property type="molecule type" value="Genomic_DNA"/>
</dbReference>
<gene>
    <name evidence="2" type="ORF">GX618_01885</name>
</gene>
<evidence type="ECO:0008006" key="4">
    <source>
        <dbReference type="Google" id="ProtNLM"/>
    </source>
</evidence>
<evidence type="ECO:0000313" key="2">
    <source>
        <dbReference type="EMBL" id="NLE31004.1"/>
    </source>
</evidence>
<comment type="caution">
    <text evidence="2">The sequence shown here is derived from an EMBL/GenBank/DDBJ whole genome shotgun (WGS) entry which is preliminary data.</text>
</comment>
<name>A0A847EUJ8_9BACT</name>
<keyword evidence="1" id="KW-1133">Transmembrane helix</keyword>
<evidence type="ECO:0000256" key="1">
    <source>
        <dbReference type="SAM" id="Phobius"/>
    </source>
</evidence>
<reference evidence="2 3" key="1">
    <citation type="journal article" date="2020" name="Biotechnol. Biofuels">
        <title>New insights from the biogas microbiome by comprehensive genome-resolved metagenomics of nearly 1600 species originating from multiple anaerobic digesters.</title>
        <authorList>
            <person name="Campanaro S."/>
            <person name="Treu L."/>
            <person name="Rodriguez-R L.M."/>
            <person name="Kovalovszki A."/>
            <person name="Ziels R.M."/>
            <person name="Maus I."/>
            <person name="Zhu X."/>
            <person name="Kougias P.G."/>
            <person name="Basile A."/>
            <person name="Luo G."/>
            <person name="Schluter A."/>
            <person name="Konstantinidis K.T."/>
            <person name="Angelidaki I."/>
        </authorList>
    </citation>
    <scope>NUCLEOTIDE SEQUENCE [LARGE SCALE GENOMIC DNA]</scope>
    <source>
        <strain evidence="2">AS06rmzACSIP_421</strain>
    </source>
</reference>
<organism evidence="2 3">
    <name type="scientific">Candidatus Dojkabacteria bacterium</name>
    <dbReference type="NCBI Taxonomy" id="2099670"/>
    <lineage>
        <taxon>Bacteria</taxon>
        <taxon>Candidatus Dojkabacteria</taxon>
    </lineage>
</organism>
<dbReference type="InterPro" id="IPR023346">
    <property type="entry name" value="Lysozyme-like_dom_sf"/>
</dbReference>
<dbReference type="SUPFAM" id="SSF53955">
    <property type="entry name" value="Lysozyme-like"/>
    <property type="match status" value="1"/>
</dbReference>
<keyword evidence="1" id="KW-0812">Transmembrane</keyword>
<proteinExistence type="predicted"/>
<feature type="transmembrane region" description="Helical" evidence="1">
    <location>
        <begin position="24"/>
        <end position="45"/>
    </location>
</feature>